<proteinExistence type="predicted"/>
<keyword evidence="3" id="KW-1185">Reference proteome</keyword>
<comment type="caution">
    <text evidence="2">The sequence shown here is derived from an EMBL/GenBank/DDBJ whole genome shotgun (WGS) entry which is preliminary data.</text>
</comment>
<accession>A0ABS2L3V1</accession>
<keyword evidence="1" id="KW-0812">Transmembrane</keyword>
<evidence type="ECO:0000313" key="2">
    <source>
        <dbReference type="EMBL" id="MBM7471699.1"/>
    </source>
</evidence>
<feature type="transmembrane region" description="Helical" evidence="1">
    <location>
        <begin position="80"/>
        <end position="101"/>
    </location>
</feature>
<dbReference type="EMBL" id="JAFBBU010000001">
    <property type="protein sequence ID" value="MBM7471699.1"/>
    <property type="molecule type" value="Genomic_DNA"/>
</dbReference>
<name>A0ABS2L3V1_9MICO</name>
<evidence type="ECO:0000313" key="3">
    <source>
        <dbReference type="Proteomes" id="UP000776164"/>
    </source>
</evidence>
<keyword evidence="1" id="KW-1133">Transmembrane helix</keyword>
<sequence length="113" mass="12084">MTSLLLFFGLLFSASMIPALFDFNTVLIQAATAQGYTAFAPSAAANTMGIVAGVVTIVLQLVSIVVSVRRLSRRKLAFPVPILVGVVTFALWVGAITFAFFNDPSFVQQITAR</sequence>
<evidence type="ECO:0000256" key="1">
    <source>
        <dbReference type="SAM" id="Phobius"/>
    </source>
</evidence>
<keyword evidence="1" id="KW-0472">Membrane</keyword>
<dbReference type="Pfam" id="PF19779">
    <property type="entry name" value="DUF6264"/>
    <property type="match status" value="1"/>
</dbReference>
<dbReference type="InterPro" id="IPR046231">
    <property type="entry name" value="DUF6264"/>
</dbReference>
<feature type="transmembrane region" description="Helical" evidence="1">
    <location>
        <begin position="43"/>
        <end position="68"/>
    </location>
</feature>
<dbReference type="Proteomes" id="UP000776164">
    <property type="component" value="Unassembled WGS sequence"/>
</dbReference>
<protein>
    <submittedName>
        <fullName evidence="2">Uncharacterized protein</fullName>
    </submittedName>
</protein>
<reference evidence="2 3" key="1">
    <citation type="submission" date="2021-01" db="EMBL/GenBank/DDBJ databases">
        <title>Sequencing the genomes of 1000 actinobacteria strains.</title>
        <authorList>
            <person name="Klenk H.-P."/>
        </authorList>
    </citation>
    <scope>NUCLEOTIDE SEQUENCE [LARGE SCALE GENOMIC DNA]</scope>
    <source>
        <strain evidence="2 3">DSM 13057</strain>
    </source>
</reference>
<organism evidence="2 3">
    <name type="scientific">Subtercola frigoramans</name>
    <dbReference type="NCBI Taxonomy" id="120298"/>
    <lineage>
        <taxon>Bacteria</taxon>
        <taxon>Bacillati</taxon>
        <taxon>Actinomycetota</taxon>
        <taxon>Actinomycetes</taxon>
        <taxon>Micrococcales</taxon>
        <taxon>Microbacteriaceae</taxon>
        <taxon>Subtercola</taxon>
    </lineage>
</organism>
<gene>
    <name evidence="2" type="ORF">JOE66_001333</name>
</gene>